<dbReference type="EMBL" id="JAPQKO010000003">
    <property type="protein sequence ID" value="KAJ5172498.1"/>
    <property type="molecule type" value="Genomic_DNA"/>
</dbReference>
<keyword evidence="2" id="KW-1185">Reference proteome</keyword>
<gene>
    <name evidence="1" type="ORF">N7492_005091</name>
</gene>
<dbReference type="AlphaFoldDB" id="A0A9W9IB77"/>
<comment type="caution">
    <text evidence="1">The sequence shown here is derived from an EMBL/GenBank/DDBJ whole genome shotgun (WGS) entry which is preliminary data.</text>
</comment>
<accession>A0A9W9IB77</accession>
<dbReference type="Proteomes" id="UP001146351">
    <property type="component" value="Unassembled WGS sequence"/>
</dbReference>
<name>A0A9W9IB77_9EURO</name>
<reference evidence="1" key="1">
    <citation type="submission" date="2022-11" db="EMBL/GenBank/DDBJ databases">
        <authorList>
            <person name="Petersen C."/>
        </authorList>
    </citation>
    <scope>NUCLEOTIDE SEQUENCE</scope>
    <source>
        <strain evidence="1">IBT 21917</strain>
    </source>
</reference>
<organism evidence="1 2">
    <name type="scientific">Penicillium capsulatum</name>
    <dbReference type="NCBI Taxonomy" id="69766"/>
    <lineage>
        <taxon>Eukaryota</taxon>
        <taxon>Fungi</taxon>
        <taxon>Dikarya</taxon>
        <taxon>Ascomycota</taxon>
        <taxon>Pezizomycotina</taxon>
        <taxon>Eurotiomycetes</taxon>
        <taxon>Eurotiomycetidae</taxon>
        <taxon>Eurotiales</taxon>
        <taxon>Aspergillaceae</taxon>
        <taxon>Penicillium</taxon>
    </lineage>
</organism>
<evidence type="ECO:0000313" key="2">
    <source>
        <dbReference type="Proteomes" id="UP001146351"/>
    </source>
</evidence>
<sequence length="116" mass="12903">MAIAGVIHNTERPMVDHDPMSSTDYSAELKDECRDARCDHSSAESARERSRAIGEISVRARKDLRGSGWSLHNFCAGTWCNNLYRSSASELRLTSRAFSLKLLAPLKDEDNMVMAG</sequence>
<reference evidence="1" key="2">
    <citation type="journal article" date="2023" name="IMA Fungus">
        <title>Comparative genomic study of the Penicillium genus elucidates a diverse pangenome and 15 lateral gene transfer events.</title>
        <authorList>
            <person name="Petersen C."/>
            <person name="Sorensen T."/>
            <person name="Nielsen M.R."/>
            <person name="Sondergaard T.E."/>
            <person name="Sorensen J.L."/>
            <person name="Fitzpatrick D.A."/>
            <person name="Frisvad J.C."/>
            <person name="Nielsen K.L."/>
        </authorList>
    </citation>
    <scope>NUCLEOTIDE SEQUENCE</scope>
    <source>
        <strain evidence="1">IBT 21917</strain>
    </source>
</reference>
<evidence type="ECO:0000313" key="1">
    <source>
        <dbReference type="EMBL" id="KAJ5172498.1"/>
    </source>
</evidence>
<proteinExistence type="predicted"/>
<protein>
    <submittedName>
        <fullName evidence="1">Uncharacterized protein</fullName>
    </submittedName>
</protein>